<evidence type="ECO:0000256" key="6">
    <source>
        <dbReference type="ARBA" id="ARBA00023315"/>
    </source>
</evidence>
<evidence type="ECO:0000256" key="5">
    <source>
        <dbReference type="ARBA" id="ARBA00023136"/>
    </source>
</evidence>
<dbReference type="AlphaFoldDB" id="A0A8K1FQG7"/>
<gene>
    <name evidence="10" type="ORF">Poli38472_001560</name>
</gene>
<dbReference type="PROSITE" id="PS51257">
    <property type="entry name" value="PROKAR_LIPOPROTEIN"/>
    <property type="match status" value="1"/>
</dbReference>
<reference evidence="10" key="1">
    <citation type="submission" date="2019-03" db="EMBL/GenBank/DDBJ databases">
        <title>Long read genome sequence of the mycoparasitic Pythium oligandrum ATCC 38472 isolated from sugarbeet rhizosphere.</title>
        <authorList>
            <person name="Gaulin E."/>
        </authorList>
    </citation>
    <scope>NUCLEOTIDE SEQUENCE</scope>
    <source>
        <strain evidence="10">ATCC 38472_TT</strain>
    </source>
</reference>
<dbReference type="PANTHER" id="PTHR22883">
    <property type="entry name" value="ZINC FINGER DHHC DOMAIN CONTAINING PROTEIN"/>
    <property type="match status" value="1"/>
</dbReference>
<keyword evidence="6 7" id="KW-0012">Acyltransferase</keyword>
<feature type="domain" description="Palmitoyltransferase DHHC" evidence="9">
    <location>
        <begin position="85"/>
        <end position="195"/>
    </location>
</feature>
<organism evidence="10 11">
    <name type="scientific">Pythium oligandrum</name>
    <name type="common">Mycoparasitic fungus</name>
    <dbReference type="NCBI Taxonomy" id="41045"/>
    <lineage>
        <taxon>Eukaryota</taxon>
        <taxon>Sar</taxon>
        <taxon>Stramenopiles</taxon>
        <taxon>Oomycota</taxon>
        <taxon>Peronosporomycetes</taxon>
        <taxon>Pythiales</taxon>
        <taxon>Pythiaceae</taxon>
        <taxon>Pythium</taxon>
    </lineage>
</organism>
<dbReference type="PROSITE" id="PS50216">
    <property type="entry name" value="DHHC"/>
    <property type="match status" value="1"/>
</dbReference>
<comment type="domain">
    <text evidence="7">The DHHC domain is required for palmitoyltransferase activity.</text>
</comment>
<name>A0A8K1FQG7_PYTOL</name>
<feature type="transmembrane region" description="Helical" evidence="7">
    <location>
        <begin position="164"/>
        <end position="189"/>
    </location>
</feature>
<feature type="transmembrane region" description="Helical" evidence="7">
    <location>
        <begin position="15"/>
        <end position="36"/>
    </location>
</feature>
<sequence length="348" mass="39038">MRVNGFQAPFSRDQVTSWVLQPLMMSCFIAFVAKLLDRDKCLAILIPNAVLIIIILSSWYICEHRDPSQERSKDGCSVLSLPKKMTRYCTLCCKTSPGLDHHCTWLNTCIAENNYEAFYTLVVAATLQTLLQAVIGILMATIWFSEIKTQLTTSWHTPVLVLLWVHNAITLPLANSYFLLAGFHTYLLVIRSGTYDFILENGSDGICVRMLKCRCLMRSKKNKRKQSQVVHAQQKRRSISKTTPVETTTKVIVPPASQATSGFTQVTQNAKSAADKQREIDQWKAEWLSKYGGDDDDDSQPQKSTGAPVSRVESIQIQTDGQDTATEPQEVPENPNPPPSPLSQRTEL</sequence>
<protein>
    <recommendedName>
        <fullName evidence="7">Palmitoyltransferase</fullName>
        <ecNumber evidence="7">2.3.1.225</ecNumber>
    </recommendedName>
</protein>
<evidence type="ECO:0000313" key="10">
    <source>
        <dbReference type="EMBL" id="TMW69404.1"/>
    </source>
</evidence>
<feature type="compositionally biased region" description="Polar residues" evidence="8">
    <location>
        <begin position="301"/>
        <end position="327"/>
    </location>
</feature>
<dbReference type="GO" id="GO:0006612">
    <property type="term" value="P:protein targeting to membrane"/>
    <property type="evidence" value="ECO:0007669"/>
    <property type="project" value="TreeGrafter"/>
</dbReference>
<evidence type="ECO:0000256" key="4">
    <source>
        <dbReference type="ARBA" id="ARBA00022989"/>
    </source>
</evidence>
<evidence type="ECO:0000313" key="11">
    <source>
        <dbReference type="Proteomes" id="UP000794436"/>
    </source>
</evidence>
<keyword evidence="11" id="KW-1185">Reference proteome</keyword>
<dbReference type="OrthoDB" id="9909019at2759"/>
<dbReference type="EMBL" id="SPLM01000001">
    <property type="protein sequence ID" value="TMW69404.1"/>
    <property type="molecule type" value="Genomic_DNA"/>
</dbReference>
<evidence type="ECO:0000259" key="9">
    <source>
        <dbReference type="Pfam" id="PF01529"/>
    </source>
</evidence>
<feature type="transmembrane region" description="Helical" evidence="7">
    <location>
        <begin position="42"/>
        <end position="62"/>
    </location>
</feature>
<evidence type="ECO:0000256" key="2">
    <source>
        <dbReference type="ARBA" id="ARBA00022679"/>
    </source>
</evidence>
<feature type="region of interest" description="Disordered" evidence="8">
    <location>
        <begin position="226"/>
        <end position="253"/>
    </location>
</feature>
<comment type="similarity">
    <text evidence="7">Belongs to the DHHC palmitoyltransferase family.</text>
</comment>
<dbReference type="Proteomes" id="UP000794436">
    <property type="component" value="Unassembled WGS sequence"/>
</dbReference>
<keyword evidence="5 7" id="KW-0472">Membrane</keyword>
<proteinExistence type="inferred from homology"/>
<comment type="subcellular location">
    <subcellularLocation>
        <location evidence="1">Membrane</location>
        <topology evidence="1">Multi-pass membrane protein</topology>
    </subcellularLocation>
</comment>
<evidence type="ECO:0000256" key="7">
    <source>
        <dbReference type="RuleBase" id="RU079119"/>
    </source>
</evidence>
<keyword evidence="2 7" id="KW-0808">Transferase</keyword>
<dbReference type="GO" id="GO:0016020">
    <property type="term" value="C:membrane"/>
    <property type="evidence" value="ECO:0007669"/>
    <property type="project" value="UniProtKB-SubCell"/>
</dbReference>
<dbReference type="EC" id="2.3.1.225" evidence="7"/>
<accession>A0A8K1FQG7</accession>
<dbReference type="GO" id="GO:0019706">
    <property type="term" value="F:protein-cysteine S-palmitoyltransferase activity"/>
    <property type="evidence" value="ECO:0007669"/>
    <property type="project" value="UniProtKB-EC"/>
</dbReference>
<dbReference type="Pfam" id="PF01529">
    <property type="entry name" value="DHHC"/>
    <property type="match status" value="1"/>
</dbReference>
<keyword evidence="4 7" id="KW-1133">Transmembrane helix</keyword>
<evidence type="ECO:0000256" key="8">
    <source>
        <dbReference type="SAM" id="MobiDB-lite"/>
    </source>
</evidence>
<feature type="compositionally biased region" description="Polar residues" evidence="8">
    <location>
        <begin position="240"/>
        <end position="250"/>
    </location>
</feature>
<dbReference type="GO" id="GO:0005783">
    <property type="term" value="C:endoplasmic reticulum"/>
    <property type="evidence" value="ECO:0007669"/>
    <property type="project" value="TreeGrafter"/>
</dbReference>
<dbReference type="PANTHER" id="PTHR22883:SF203">
    <property type="entry name" value="PALMITOYLTRANSFERASE"/>
    <property type="match status" value="1"/>
</dbReference>
<keyword evidence="3 7" id="KW-0812">Transmembrane</keyword>
<comment type="caution">
    <text evidence="10">The sequence shown here is derived from an EMBL/GenBank/DDBJ whole genome shotgun (WGS) entry which is preliminary data.</text>
</comment>
<evidence type="ECO:0000256" key="3">
    <source>
        <dbReference type="ARBA" id="ARBA00022692"/>
    </source>
</evidence>
<comment type="catalytic activity">
    <reaction evidence="7">
        <text>L-cysteinyl-[protein] + hexadecanoyl-CoA = S-hexadecanoyl-L-cysteinyl-[protein] + CoA</text>
        <dbReference type="Rhea" id="RHEA:36683"/>
        <dbReference type="Rhea" id="RHEA-COMP:10131"/>
        <dbReference type="Rhea" id="RHEA-COMP:11032"/>
        <dbReference type="ChEBI" id="CHEBI:29950"/>
        <dbReference type="ChEBI" id="CHEBI:57287"/>
        <dbReference type="ChEBI" id="CHEBI:57379"/>
        <dbReference type="ChEBI" id="CHEBI:74151"/>
        <dbReference type="EC" id="2.3.1.225"/>
    </reaction>
</comment>
<dbReference type="InterPro" id="IPR039859">
    <property type="entry name" value="PFA4/ZDH16/20/ERF2-like"/>
</dbReference>
<feature type="region of interest" description="Disordered" evidence="8">
    <location>
        <begin position="288"/>
        <end position="348"/>
    </location>
</feature>
<evidence type="ECO:0000256" key="1">
    <source>
        <dbReference type="ARBA" id="ARBA00004141"/>
    </source>
</evidence>
<dbReference type="GO" id="GO:0005794">
    <property type="term" value="C:Golgi apparatus"/>
    <property type="evidence" value="ECO:0007669"/>
    <property type="project" value="TreeGrafter"/>
</dbReference>
<feature type="transmembrane region" description="Helical" evidence="7">
    <location>
        <begin position="118"/>
        <end position="144"/>
    </location>
</feature>
<dbReference type="InterPro" id="IPR001594">
    <property type="entry name" value="Palmitoyltrfase_DHHC"/>
</dbReference>